<evidence type="ECO:0000313" key="2">
    <source>
        <dbReference type="Proteomes" id="UP001595993"/>
    </source>
</evidence>
<protein>
    <submittedName>
        <fullName evidence="1">Uncharacterized protein</fullName>
    </submittedName>
</protein>
<comment type="caution">
    <text evidence="1">The sequence shown here is derived from an EMBL/GenBank/DDBJ whole genome shotgun (WGS) entry which is preliminary data.</text>
</comment>
<sequence>MSASVPGDRPDRTWPCDLGFRFEDLDSGDKVDVKWNNSTTTLFISIYAPYGRVPDEFVDSCYHFPEGAWHRDEQAAKP</sequence>
<organism evidence="1 2">
    <name type="scientific">Streptomyces maoxianensis</name>
    <dbReference type="NCBI Taxonomy" id="1459942"/>
    <lineage>
        <taxon>Bacteria</taxon>
        <taxon>Bacillati</taxon>
        <taxon>Actinomycetota</taxon>
        <taxon>Actinomycetes</taxon>
        <taxon>Kitasatosporales</taxon>
        <taxon>Streptomycetaceae</taxon>
        <taxon>Streptomyces</taxon>
    </lineage>
</organism>
<dbReference type="EMBL" id="JBHSFE010000016">
    <property type="protein sequence ID" value="MFC4610353.1"/>
    <property type="molecule type" value="Genomic_DNA"/>
</dbReference>
<proteinExistence type="predicted"/>
<keyword evidence="2" id="KW-1185">Reference proteome</keyword>
<evidence type="ECO:0000313" key="1">
    <source>
        <dbReference type="EMBL" id="MFC4610353.1"/>
    </source>
</evidence>
<dbReference type="Proteomes" id="UP001595993">
    <property type="component" value="Unassembled WGS sequence"/>
</dbReference>
<name>A0ABV9G7X0_9ACTN</name>
<gene>
    <name evidence="1" type="ORF">ACFO9E_21435</name>
</gene>
<accession>A0ABV9G7X0</accession>
<dbReference type="RefSeq" id="WP_381198252.1">
    <property type="nucleotide sequence ID" value="NZ_JBHSFE010000016.1"/>
</dbReference>
<reference evidence="2" key="1">
    <citation type="journal article" date="2019" name="Int. J. Syst. Evol. Microbiol.">
        <title>The Global Catalogue of Microorganisms (GCM) 10K type strain sequencing project: providing services to taxonomists for standard genome sequencing and annotation.</title>
        <authorList>
            <consortium name="The Broad Institute Genomics Platform"/>
            <consortium name="The Broad Institute Genome Sequencing Center for Infectious Disease"/>
            <person name="Wu L."/>
            <person name="Ma J."/>
        </authorList>
    </citation>
    <scope>NUCLEOTIDE SEQUENCE [LARGE SCALE GENOMIC DNA]</scope>
    <source>
        <strain evidence="2">CGMCC 4.7139</strain>
    </source>
</reference>